<feature type="binding site" evidence="5">
    <location>
        <begin position="85"/>
        <end position="88"/>
    </location>
    <ligand>
        <name>AMP</name>
        <dbReference type="ChEBI" id="CHEBI:456215"/>
    </ligand>
</feature>
<keyword evidence="4 5" id="KW-0418">Kinase</keyword>
<feature type="binding site" evidence="5">
    <location>
        <position position="92"/>
    </location>
    <ligand>
        <name>AMP</name>
        <dbReference type="ChEBI" id="CHEBI:456215"/>
    </ligand>
</feature>
<dbReference type="FunFam" id="3.40.50.300:FF:000106">
    <property type="entry name" value="Adenylate kinase mitochondrial"/>
    <property type="match status" value="1"/>
</dbReference>
<dbReference type="HAMAP" id="MF_00235">
    <property type="entry name" value="Adenylate_kinase_Adk"/>
    <property type="match status" value="1"/>
</dbReference>
<dbReference type="GO" id="GO:0005737">
    <property type="term" value="C:cytoplasm"/>
    <property type="evidence" value="ECO:0007669"/>
    <property type="project" value="UniProtKB-SubCell"/>
</dbReference>
<evidence type="ECO:0000256" key="5">
    <source>
        <dbReference type="HAMAP-Rule" id="MF_00235"/>
    </source>
</evidence>
<dbReference type="Proteomes" id="UP000320146">
    <property type="component" value="Unassembled WGS sequence"/>
</dbReference>
<dbReference type="Pfam" id="PF00406">
    <property type="entry name" value="ADK"/>
    <property type="match status" value="1"/>
</dbReference>
<evidence type="ECO:0000256" key="6">
    <source>
        <dbReference type="RuleBase" id="RU003330"/>
    </source>
</evidence>
<protein>
    <recommendedName>
        <fullName evidence="5 7">Adenylate kinase</fullName>
        <shortName evidence="5">AK</shortName>
        <ecNumber evidence="5 7">2.7.4.3</ecNumber>
    </recommendedName>
    <alternativeName>
        <fullName evidence="5">ATP-AMP transphosphorylase</fullName>
    </alternativeName>
    <alternativeName>
        <fullName evidence="5">ATP:AMP phosphotransferase</fullName>
    </alternativeName>
    <alternativeName>
        <fullName evidence="5">Adenylate monophosphate kinase</fullName>
    </alternativeName>
</protein>
<dbReference type="InterPro" id="IPR000850">
    <property type="entry name" value="Adenylat/UMP-CMP_kin"/>
</dbReference>
<dbReference type="SUPFAM" id="SSF52540">
    <property type="entry name" value="P-loop containing nucleoside triphosphate hydrolases"/>
    <property type="match status" value="1"/>
</dbReference>
<keyword evidence="5 7" id="KW-0067">ATP-binding</keyword>
<dbReference type="GO" id="GO:0004017">
    <property type="term" value="F:AMP kinase activity"/>
    <property type="evidence" value="ECO:0007669"/>
    <property type="project" value="UniProtKB-UniRule"/>
</dbReference>
<gene>
    <name evidence="5" type="primary">adk</name>
    <name evidence="9" type="ORF">EVA99_00155</name>
</gene>
<feature type="binding site" evidence="5">
    <location>
        <position position="36"/>
    </location>
    <ligand>
        <name>AMP</name>
        <dbReference type="ChEBI" id="CHEBI:456215"/>
    </ligand>
</feature>
<dbReference type="InterPro" id="IPR006259">
    <property type="entry name" value="Adenyl_kin_sub"/>
</dbReference>
<keyword evidence="1 5" id="KW-0808">Transferase</keyword>
<feature type="binding site" evidence="5">
    <location>
        <position position="167"/>
    </location>
    <ligand>
        <name>AMP</name>
        <dbReference type="ChEBI" id="CHEBI:456215"/>
    </ligand>
</feature>
<dbReference type="GO" id="GO:0005524">
    <property type="term" value="F:ATP binding"/>
    <property type="evidence" value="ECO:0007669"/>
    <property type="project" value="UniProtKB-UniRule"/>
</dbReference>
<dbReference type="PROSITE" id="PS00113">
    <property type="entry name" value="ADENYLATE_KINASE"/>
    <property type="match status" value="1"/>
</dbReference>
<dbReference type="EC" id="2.7.4.3" evidence="5 7"/>
<dbReference type="GO" id="GO:0044209">
    <property type="term" value="P:AMP salvage"/>
    <property type="evidence" value="ECO:0007669"/>
    <property type="project" value="UniProtKB-UniRule"/>
</dbReference>
<evidence type="ECO:0000256" key="2">
    <source>
        <dbReference type="ARBA" id="ARBA00022727"/>
    </source>
</evidence>
<evidence type="ECO:0000313" key="9">
    <source>
        <dbReference type="EMBL" id="RZO25002.1"/>
    </source>
</evidence>
<dbReference type="UniPathway" id="UPA00588">
    <property type="reaction ID" value="UER00649"/>
</dbReference>
<comment type="caution">
    <text evidence="9">The sequence shown here is derived from an EMBL/GenBank/DDBJ whole genome shotgun (WGS) entry which is preliminary data.</text>
</comment>
<dbReference type="NCBIfam" id="TIGR01351">
    <property type="entry name" value="adk"/>
    <property type="match status" value="1"/>
</dbReference>
<accession>A0A520MUU2</accession>
<evidence type="ECO:0000256" key="3">
    <source>
        <dbReference type="ARBA" id="ARBA00022741"/>
    </source>
</evidence>
<feature type="binding site" evidence="5">
    <location>
        <begin position="132"/>
        <end position="133"/>
    </location>
    <ligand>
        <name>ATP</name>
        <dbReference type="ChEBI" id="CHEBI:30616"/>
    </ligand>
</feature>
<dbReference type="Gene3D" id="3.40.50.300">
    <property type="entry name" value="P-loop containing nucleotide triphosphate hydrolases"/>
    <property type="match status" value="1"/>
</dbReference>
<dbReference type="PRINTS" id="PR00094">
    <property type="entry name" value="ADENYLTKNASE"/>
</dbReference>
<comment type="pathway">
    <text evidence="5">Purine metabolism; AMP biosynthesis via salvage pathway; AMP from ADP: step 1/1.</text>
</comment>
<feature type="binding site" evidence="5">
    <location>
        <position position="156"/>
    </location>
    <ligand>
        <name>AMP</name>
        <dbReference type="ChEBI" id="CHEBI:456215"/>
    </ligand>
</feature>
<feature type="binding site" evidence="5">
    <location>
        <position position="196"/>
    </location>
    <ligand>
        <name>ATP</name>
        <dbReference type="ChEBI" id="CHEBI:30616"/>
    </ligand>
</feature>
<dbReference type="CDD" id="cd01428">
    <property type="entry name" value="ADK"/>
    <property type="match status" value="1"/>
</dbReference>
<keyword evidence="5" id="KW-0963">Cytoplasm</keyword>
<evidence type="ECO:0000256" key="4">
    <source>
        <dbReference type="ARBA" id="ARBA00022777"/>
    </source>
</evidence>
<keyword evidence="2 5" id="KW-0545">Nucleotide biosynthesis</keyword>
<name>A0A520MUU2_9GAMM</name>
<feature type="region of interest" description="LID" evidence="5">
    <location>
        <begin position="122"/>
        <end position="159"/>
    </location>
</feature>
<feature type="binding site" evidence="5">
    <location>
        <begin position="57"/>
        <end position="59"/>
    </location>
    <ligand>
        <name>AMP</name>
        <dbReference type="ChEBI" id="CHEBI:456215"/>
    </ligand>
</feature>
<evidence type="ECO:0000256" key="7">
    <source>
        <dbReference type="RuleBase" id="RU003331"/>
    </source>
</evidence>
<reference evidence="9 10" key="1">
    <citation type="submission" date="2019-02" db="EMBL/GenBank/DDBJ databases">
        <title>Prokaryotic population dynamics and viral predation in marine succession experiment using metagenomics: the confinement effect.</title>
        <authorList>
            <person name="Haro-Moreno J.M."/>
            <person name="Rodriguez-Valera F."/>
            <person name="Lopez-Perez M."/>
        </authorList>
    </citation>
    <scope>NUCLEOTIDE SEQUENCE [LARGE SCALE GENOMIC DNA]</scope>
    <source>
        <strain evidence="9">MED-G166</strain>
    </source>
</reference>
<feature type="domain" description="Adenylate kinase active site lid" evidence="8">
    <location>
        <begin position="123"/>
        <end position="158"/>
    </location>
</feature>
<comment type="similarity">
    <text evidence="5 6">Belongs to the adenylate kinase family.</text>
</comment>
<feature type="binding site" evidence="5">
    <location>
        <begin position="10"/>
        <end position="15"/>
    </location>
    <ligand>
        <name>ATP</name>
        <dbReference type="ChEBI" id="CHEBI:30616"/>
    </ligand>
</feature>
<dbReference type="InterPro" id="IPR033690">
    <property type="entry name" value="Adenylat_kinase_CS"/>
</dbReference>
<feature type="binding site" evidence="5">
    <location>
        <position position="123"/>
    </location>
    <ligand>
        <name>ATP</name>
        <dbReference type="ChEBI" id="CHEBI:30616"/>
    </ligand>
</feature>
<evidence type="ECO:0000259" key="8">
    <source>
        <dbReference type="Pfam" id="PF05191"/>
    </source>
</evidence>
<dbReference type="PANTHER" id="PTHR23359">
    <property type="entry name" value="NUCLEOTIDE KINASE"/>
    <property type="match status" value="1"/>
</dbReference>
<proteinExistence type="inferred from homology"/>
<dbReference type="InterPro" id="IPR007862">
    <property type="entry name" value="Adenylate_kinase_lid-dom"/>
</dbReference>
<comment type="function">
    <text evidence="5">Catalyzes the reversible transfer of the terminal phosphate group between ATP and AMP. Plays an important role in cellular energy homeostasis and in adenine nucleotide metabolism.</text>
</comment>
<comment type="subunit">
    <text evidence="5 7">Monomer.</text>
</comment>
<evidence type="ECO:0000256" key="1">
    <source>
        <dbReference type="ARBA" id="ARBA00022679"/>
    </source>
</evidence>
<feature type="region of interest" description="NMP" evidence="5">
    <location>
        <begin position="30"/>
        <end position="59"/>
    </location>
</feature>
<comment type="domain">
    <text evidence="5">Consists of three domains, a large central CORE domain and two small peripheral domains, NMPbind and LID, which undergo movements during catalysis. The LID domain closes over the site of phosphoryl transfer upon ATP binding. Assembling and dissambling the active center during each catalytic cycle provides an effective means to prevent ATP hydrolysis.</text>
</comment>
<dbReference type="NCBIfam" id="NF001381">
    <property type="entry name" value="PRK00279.1-3"/>
    <property type="match status" value="1"/>
</dbReference>
<comment type="caution">
    <text evidence="5">Lacks conserved residue(s) required for the propagation of feature annotation.</text>
</comment>
<comment type="catalytic activity">
    <reaction evidence="5 7">
        <text>AMP + ATP = 2 ADP</text>
        <dbReference type="Rhea" id="RHEA:12973"/>
        <dbReference type="ChEBI" id="CHEBI:30616"/>
        <dbReference type="ChEBI" id="CHEBI:456215"/>
        <dbReference type="ChEBI" id="CHEBI:456216"/>
        <dbReference type="EC" id="2.7.4.3"/>
    </reaction>
</comment>
<dbReference type="AlphaFoldDB" id="A0A520MUU2"/>
<feature type="binding site" evidence="5">
    <location>
        <position position="31"/>
    </location>
    <ligand>
        <name>AMP</name>
        <dbReference type="ChEBI" id="CHEBI:456215"/>
    </ligand>
</feature>
<keyword evidence="3 5" id="KW-0547">Nucleotide-binding</keyword>
<comment type="subcellular location">
    <subcellularLocation>
        <location evidence="5 7">Cytoplasm</location>
    </subcellularLocation>
</comment>
<dbReference type="Pfam" id="PF05191">
    <property type="entry name" value="ADK_lid"/>
    <property type="match status" value="1"/>
</dbReference>
<sequence length="211" mass="23617">MNLILLGMPGAGKGTQAEIIQKDFDIANISTGAMMREVSRSEGELANKVQTYLSSGTLVPNDIIVEMLVQRISEDDCKKGFLLDGFPRNLDQGKALDSANVSIDLVLYLSISEDEIINRMSGRRVHPSSGRSYHVIHNPPQKEGFDDITGEALIQREDDAPEVIKKRLDVYFNETEPLLDFYRNKNLKFIEIDASKSLEEVTKSIRQSISN</sequence>
<dbReference type="InterPro" id="IPR027417">
    <property type="entry name" value="P-loop_NTPase"/>
</dbReference>
<dbReference type="EMBL" id="SHBL01000001">
    <property type="protein sequence ID" value="RZO25002.1"/>
    <property type="molecule type" value="Genomic_DNA"/>
</dbReference>
<organism evidence="9 10">
    <name type="scientific">SAR86 cluster bacterium</name>
    <dbReference type="NCBI Taxonomy" id="2030880"/>
    <lineage>
        <taxon>Bacteria</taxon>
        <taxon>Pseudomonadati</taxon>
        <taxon>Pseudomonadota</taxon>
        <taxon>Gammaproteobacteria</taxon>
        <taxon>SAR86 cluster</taxon>
    </lineage>
</organism>
<evidence type="ECO:0000313" key="10">
    <source>
        <dbReference type="Proteomes" id="UP000320146"/>
    </source>
</evidence>